<accession>A0ABU1IUX2</accession>
<protein>
    <submittedName>
        <fullName evidence="1">Ribosome-binding ATPase YchF (GTP1/OBG family)</fullName>
    </submittedName>
</protein>
<dbReference type="Proteomes" id="UP001185028">
    <property type="component" value="Unassembled WGS sequence"/>
</dbReference>
<evidence type="ECO:0000313" key="1">
    <source>
        <dbReference type="EMBL" id="MDR6243028.1"/>
    </source>
</evidence>
<reference evidence="1 2" key="1">
    <citation type="submission" date="2023-07" db="EMBL/GenBank/DDBJ databases">
        <title>Genomic Encyclopedia of Type Strains, Phase IV (KMG-IV): sequencing the most valuable type-strain genomes for metagenomic binning, comparative biology and taxonomic classification.</title>
        <authorList>
            <person name="Goeker M."/>
        </authorList>
    </citation>
    <scope>NUCLEOTIDE SEQUENCE [LARGE SCALE GENOMIC DNA]</scope>
    <source>
        <strain evidence="1 2">DSM 22170</strain>
    </source>
</reference>
<organism evidence="1 2">
    <name type="scientific">Paenibacillus hunanensis</name>
    <dbReference type="NCBI Taxonomy" id="539262"/>
    <lineage>
        <taxon>Bacteria</taxon>
        <taxon>Bacillati</taxon>
        <taxon>Bacillota</taxon>
        <taxon>Bacilli</taxon>
        <taxon>Bacillales</taxon>
        <taxon>Paenibacillaceae</taxon>
        <taxon>Paenibacillus</taxon>
    </lineage>
</organism>
<dbReference type="RefSeq" id="WP_188775508.1">
    <property type="nucleotide sequence ID" value="NZ_BMMB01000004.1"/>
</dbReference>
<dbReference type="EMBL" id="JAVDQH010000003">
    <property type="protein sequence ID" value="MDR6243028.1"/>
    <property type="molecule type" value="Genomic_DNA"/>
</dbReference>
<name>A0ABU1IUX2_9BACL</name>
<proteinExistence type="predicted"/>
<comment type="caution">
    <text evidence="1">The sequence shown here is derived from an EMBL/GenBank/DDBJ whole genome shotgun (WGS) entry which is preliminary data.</text>
</comment>
<evidence type="ECO:0000313" key="2">
    <source>
        <dbReference type="Proteomes" id="UP001185028"/>
    </source>
</evidence>
<gene>
    <name evidence="1" type="ORF">JOC58_000913</name>
</gene>
<keyword evidence="2" id="KW-1185">Reference proteome</keyword>
<sequence>MRVNPIEAVRKITADLAYYTRQIFEKRAEQQEKYAQQKRTAANTQSDVQFEQMMEKVPSHHTVSKPAAISTVNYENMADFKVLHSQYEQTPLTHQRIAYAQKAYEGSMNEQSPVTIEPFDSRA</sequence>